<evidence type="ECO:0000256" key="7">
    <source>
        <dbReference type="ARBA" id="ARBA00023180"/>
    </source>
</evidence>
<dbReference type="InterPro" id="IPR056232">
    <property type="entry name" value="Ig_GP210_15th"/>
</dbReference>
<dbReference type="SMART" id="SM00635">
    <property type="entry name" value="BID_2"/>
    <property type="match status" value="3"/>
</dbReference>
<feature type="compositionally biased region" description="Basic and acidic residues" evidence="9">
    <location>
        <begin position="1883"/>
        <end position="1894"/>
    </location>
</feature>
<evidence type="ECO:0000256" key="4">
    <source>
        <dbReference type="ARBA" id="ARBA00022729"/>
    </source>
</evidence>
<feature type="transmembrane region" description="Helical" evidence="10">
    <location>
        <begin position="1839"/>
        <end position="1860"/>
    </location>
</feature>
<dbReference type="Pfam" id="PF26182">
    <property type="entry name" value="Ig_NUP210_5th"/>
    <property type="match status" value="1"/>
</dbReference>
<comment type="subcellular location">
    <subcellularLocation>
        <location evidence="1">Nucleus membrane</location>
        <topology evidence="1">Single-pass membrane protein</topology>
    </subcellularLocation>
</comment>
<dbReference type="Pfam" id="PF22967">
    <property type="entry name" value="Ig_NUP210_1st"/>
    <property type="match status" value="1"/>
</dbReference>
<reference evidence="12" key="1">
    <citation type="journal article" date="2017" name="Nature">
        <title>The genome of Chenopodium quinoa.</title>
        <authorList>
            <person name="Jarvis D.E."/>
            <person name="Ho Y.S."/>
            <person name="Lightfoot D.J."/>
            <person name="Schmoeckel S.M."/>
            <person name="Li B."/>
            <person name="Borm T.J.A."/>
            <person name="Ohyanagi H."/>
            <person name="Mineta K."/>
            <person name="Michell C.T."/>
            <person name="Saber N."/>
            <person name="Kharbatia N.M."/>
            <person name="Rupper R.R."/>
            <person name="Sharp A.R."/>
            <person name="Dally N."/>
            <person name="Boughton B.A."/>
            <person name="Woo Y.H."/>
            <person name="Gao G."/>
            <person name="Schijlen E.G.W.M."/>
            <person name="Guo X."/>
            <person name="Momin A.A."/>
            <person name="Negrao S."/>
            <person name="Al-Babili S."/>
            <person name="Gehring C."/>
            <person name="Roessner U."/>
            <person name="Jung C."/>
            <person name="Murphy K."/>
            <person name="Arold S.T."/>
            <person name="Gojobori T."/>
            <person name="van der Linden C.G."/>
            <person name="van Loo E.N."/>
            <person name="Jellen E.N."/>
            <person name="Maughan P.J."/>
            <person name="Tester M."/>
        </authorList>
    </citation>
    <scope>NUCLEOTIDE SEQUENCE [LARGE SCALE GENOMIC DNA]</scope>
    <source>
        <strain evidence="12">cv. PI 614886</strain>
    </source>
</reference>
<feature type="domain" description="BIG2" evidence="11">
    <location>
        <begin position="1540"/>
        <end position="1613"/>
    </location>
</feature>
<dbReference type="SUPFAM" id="SSF49373">
    <property type="entry name" value="Invasin/intimin cell-adhesion fragments"/>
    <property type="match status" value="1"/>
</dbReference>
<dbReference type="Gene3D" id="2.60.40.1080">
    <property type="match status" value="1"/>
</dbReference>
<accession>A0A803NBQ7</accession>
<feature type="domain" description="BIG2" evidence="11">
    <location>
        <begin position="476"/>
        <end position="552"/>
    </location>
</feature>
<keyword evidence="5 10" id="KW-1133">Transmembrane helix</keyword>
<keyword evidence="6 10" id="KW-0472">Membrane</keyword>
<evidence type="ECO:0000256" key="9">
    <source>
        <dbReference type="SAM" id="MobiDB-lite"/>
    </source>
</evidence>
<evidence type="ECO:0000256" key="2">
    <source>
        <dbReference type="ARBA" id="ARBA00007313"/>
    </source>
</evidence>
<evidence type="ECO:0000256" key="5">
    <source>
        <dbReference type="ARBA" id="ARBA00022989"/>
    </source>
</evidence>
<evidence type="ECO:0000256" key="8">
    <source>
        <dbReference type="ARBA" id="ARBA00023242"/>
    </source>
</evidence>
<name>A0A803NBQ7_CHEQI</name>
<dbReference type="GO" id="GO:0031965">
    <property type="term" value="C:nuclear membrane"/>
    <property type="evidence" value="ECO:0007669"/>
    <property type="project" value="UniProtKB-SubCell"/>
</dbReference>
<protein>
    <recommendedName>
        <fullName evidence="11">BIG2 domain-containing protein</fullName>
    </recommendedName>
</protein>
<feature type="domain" description="BIG2" evidence="11">
    <location>
        <begin position="1142"/>
        <end position="1218"/>
    </location>
</feature>
<dbReference type="PANTHER" id="PTHR23019:SF0">
    <property type="entry name" value="NUCLEAR PORE MEMBRANE GLYCOPROTEIN 210"/>
    <property type="match status" value="1"/>
</dbReference>
<dbReference type="InterPro" id="IPR055097">
    <property type="entry name" value="Ig_NUP210_2nd"/>
</dbReference>
<dbReference type="InterPro" id="IPR045197">
    <property type="entry name" value="NUP210-like"/>
</dbReference>
<comment type="similarity">
    <text evidence="2">Belongs to the NUP210 family.</text>
</comment>
<dbReference type="PANTHER" id="PTHR23019">
    <property type="entry name" value="NUCLEAR PORE MEMBRANE GLYCOPROTEIN GP210-RELATED"/>
    <property type="match status" value="1"/>
</dbReference>
<feature type="region of interest" description="Disordered" evidence="9">
    <location>
        <begin position="1866"/>
        <end position="1904"/>
    </location>
</feature>
<reference evidence="12" key="2">
    <citation type="submission" date="2021-03" db="UniProtKB">
        <authorList>
            <consortium name="EnsemblPlants"/>
        </authorList>
    </citation>
    <scope>IDENTIFICATION</scope>
</reference>
<sequence>MLLHFSNVFVIFAIIILFNGNNFWVQCISGPHIADVNILLPPRMTHPVEYRLLGSDGCFKWSWDHHDVLSVVPEYNESNHCSTSARLRSIAPYTGRKETAVYAADVRTGTVVRCKVYIDMFSKIQIFHSSVKLDLDGLATLRVRAFDKEDNVFSSLVGLRFIWQLMPESDESSHHLVHVPLGDSPLSDCSGFCGDLNIQTKLEDSGVFSDLFLVKGVGIGHEIVSVHLLEPQFDDMTDKIVLTVAEAMSLDPPSPVLVLVGGTVQYSLKVMRRNIPQVVPLPSPYHRWFALNTSTAQVDAMMGLVYALKLGETSIIVEDTRVAGHVQMSSLNVVLPDYMSLHLLPLSKSGDPFEGVKPTPPSACWYVVSGRQYLIDLKVFSRGPDARVICLTKNEDVKLNYDQPELWRNYPVPESVAVKSGWQHSRILEATIEGLGKLSASLTYSTDHLEAKEVLKVVQEVMVCDPVRVKGEGKNISLSPLLLPWSPDIYQEAQLNAAGGCANSPADYRWLSSDNSILSVSATGVVQAKRLGKATVKAVSIFDDLNFDEVHIEVALPSSIVMLPDYPVETVVGSHLQAAVSMKASNGVFFYRCDAFSSRIKWSTGSEIFIIVNSTIEASMKNELMKSKRSKLGPTCAWTHLRATGPGRTVLHAAFSMHTNTDFNKQILLKASASIASFLPLILHQAGDGNKFGGYWFDLEEKQMRDGWENLNYLYLALGSHLNVALAGGPERWKKEVDYIQTVEVLDETCSLPKDGVLVHEVQSSEGNGYTVLCKVLGNFTLVFKRGNLVGDDHLQPVVAEAKLRLGCSFPSSIVVLADGPVNKLDIIQYAIQADRDPGRIRSMPKAVANGRTIRLSAVGISNSRNAFANSSSVPLRWELNNCQELATWDEAYNSQLSVSSWERYLRLENKSGQCTVHAVVKSHFNNGSPLSQLDASDLRDAVLLQVVSTLQVFPEFSVLFFNPDAKMNLSVVGGSCFLKVYVKDSRVLEVMQPATGLQCSPLTLVPRGVGTTVVDVTDVGLSPTLLAASMVKVAEVDWLKIIPEKGISLMEGSLISIDLLAGTDDGNLFKSSQYAFMKIQVFIKEHIVNLVDGDNIPIGDGYINTSNFTIYGRSAGVTSLYVTSRQQSGREIYSGNITIEVYAQPLVHPSDLFLVPGASYVLTVKGGPRIGVFIEYTSMNDSSVAVHASVGQLYTIALGNATIVSTFYGSGRTVLCQAYGIVRVGIPSAAILNVQSQQLAVGREMPIFPVLVEGDLFSFYELCKNYEWTTDNEKVLDFHHAEHKSDFNYKRPNLELSSYGYEEEINFIKILTGRSGGRSEIALTFTCDFSSPGFNLHPKAYSASLLIRVVPDPPLAQGIPITWVLPPHYTTSDLLPPYSNSQKTKDNQSQTVAYSLLGCSGKNVEGVISISGHSITTTESNNLACIQAKDLSIGRIEVASCVRVAEVAQIRFPRKLTFHLAVGAELELPVYLFDNLGNPFLEAPDVVVFDIETNFKDVVAIDNVNQKNGSAIIKAVQHGRALVRVRFGENLQKSDYVMVSVGAHINPQDPILHPGSNLNFSVEGLNGQELGQWSSGDETVVYVDSLSGKAVAIGKGTVSVTFRSSSLELQTTVRVLNGDLIYVDTPTDFLTNIHISPGGYKFSVKFSNNGLGGPSKNVDLPFECEVEPTFIGHAKPWKDLDTGDTYCLFFPYSPEHLMHTAPKLKDKRRDISISIFAKLRDVADVSSSASALFLGGFSILDMDKQCCIEWVRVPSKDGLRKLKDVSIHWFNRDLLMVKTLFKEGYGIGGRAQYEVEILKSKPFKDKLTFSLPANGQKVELYVNYEVGEEKTSTSDITLWAGVTGLILLILSVVIFIFFLDKPKSTRSSIAPPAQNVTTPQTPERRSHDSETERSPQTPQPFIDYVRRTIDQTPYYTRERRRRFDPQNTY</sequence>
<evidence type="ECO:0000256" key="10">
    <source>
        <dbReference type="SAM" id="Phobius"/>
    </source>
</evidence>
<evidence type="ECO:0000256" key="6">
    <source>
        <dbReference type="ARBA" id="ARBA00023136"/>
    </source>
</evidence>
<dbReference type="Gramene" id="AUR62043498-RA">
    <property type="protein sequence ID" value="AUR62043498-RA:cds"/>
    <property type="gene ID" value="AUR62043498"/>
</dbReference>
<proteinExistence type="inferred from homology"/>
<dbReference type="Proteomes" id="UP000596660">
    <property type="component" value="Unplaced"/>
</dbReference>
<dbReference type="Pfam" id="PF22962">
    <property type="entry name" value="Ig_NUP210_7th"/>
    <property type="match status" value="1"/>
</dbReference>
<dbReference type="Pfam" id="PF24427">
    <property type="entry name" value="Ig_GP210_16th"/>
    <property type="match status" value="1"/>
</dbReference>
<keyword evidence="13" id="KW-1185">Reference proteome</keyword>
<organism evidence="12 13">
    <name type="scientific">Chenopodium quinoa</name>
    <name type="common">Quinoa</name>
    <dbReference type="NCBI Taxonomy" id="63459"/>
    <lineage>
        <taxon>Eukaryota</taxon>
        <taxon>Viridiplantae</taxon>
        <taxon>Streptophyta</taxon>
        <taxon>Embryophyta</taxon>
        <taxon>Tracheophyta</taxon>
        <taxon>Spermatophyta</taxon>
        <taxon>Magnoliopsida</taxon>
        <taxon>eudicotyledons</taxon>
        <taxon>Gunneridae</taxon>
        <taxon>Pentapetalae</taxon>
        <taxon>Caryophyllales</taxon>
        <taxon>Chenopodiaceae</taxon>
        <taxon>Chenopodioideae</taxon>
        <taxon>Atripliceae</taxon>
        <taxon>Chenopodium</taxon>
    </lineage>
</organism>
<evidence type="ECO:0000313" key="12">
    <source>
        <dbReference type="EnsemblPlants" id="AUR62043498-RA:cds"/>
    </source>
</evidence>
<dbReference type="InterPro" id="IPR056233">
    <property type="entry name" value="Ig_GP210_16th"/>
</dbReference>
<evidence type="ECO:0000256" key="1">
    <source>
        <dbReference type="ARBA" id="ARBA00004590"/>
    </source>
</evidence>
<dbReference type="InterPro" id="IPR055099">
    <property type="entry name" value="Ig_NUP210_7th"/>
</dbReference>
<keyword evidence="4" id="KW-0732">Signal</keyword>
<keyword evidence="8" id="KW-0539">Nucleus</keyword>
<dbReference type="EnsemblPlants" id="AUR62043498-RA">
    <property type="protein sequence ID" value="AUR62043498-RA:cds"/>
    <property type="gene ID" value="AUR62043498"/>
</dbReference>
<keyword evidence="3 10" id="KW-0812">Transmembrane</keyword>
<evidence type="ECO:0000313" key="13">
    <source>
        <dbReference type="Proteomes" id="UP000596660"/>
    </source>
</evidence>
<evidence type="ECO:0000256" key="3">
    <source>
        <dbReference type="ARBA" id="ARBA00022692"/>
    </source>
</evidence>
<dbReference type="OMA" id="HNMYEGT"/>
<dbReference type="Pfam" id="PF22969">
    <property type="entry name" value="Ig_NUP210_2nd"/>
    <property type="match status" value="1"/>
</dbReference>
<dbReference type="Pfam" id="PF24425">
    <property type="entry name" value="Ig_GP210_15th"/>
    <property type="match status" value="1"/>
</dbReference>
<dbReference type="InterPro" id="IPR008964">
    <property type="entry name" value="Invasin/intimin_cell_adhesion"/>
</dbReference>
<dbReference type="InterPro" id="IPR055096">
    <property type="entry name" value="Ig_NUP210_1st"/>
</dbReference>
<dbReference type="InterPro" id="IPR003343">
    <property type="entry name" value="Big_2"/>
</dbReference>
<keyword evidence="7" id="KW-0325">Glycoprotein</keyword>
<evidence type="ECO:0000259" key="11">
    <source>
        <dbReference type="SMART" id="SM00635"/>
    </source>
</evidence>